<keyword evidence="1" id="KW-0472">Membrane</keyword>
<dbReference type="EMBL" id="RLII01000001">
    <property type="protein sequence ID" value="RXE60730.1"/>
    <property type="molecule type" value="Genomic_DNA"/>
</dbReference>
<name>A0A4Q0I8L4_9FIRM</name>
<dbReference type="RefSeq" id="WP_128705661.1">
    <property type="nucleotide sequence ID" value="NZ_RLII01000001.1"/>
</dbReference>
<sequence length="103" mass="11374">MIINKLVQLAVVVINIFGVLCLIYFAIPYVTHNTVVQNPDAMLPAEAWDAAGMTLTIGLIPLVIANVLSFVFVKNKKKLARLLWFIPSIACLVMVVSYWIGSI</sequence>
<keyword evidence="1" id="KW-0812">Transmembrane</keyword>
<feature type="transmembrane region" description="Helical" evidence="1">
    <location>
        <begin position="82"/>
        <end position="100"/>
    </location>
</feature>
<protein>
    <submittedName>
        <fullName evidence="2">Uncharacterized protein</fullName>
    </submittedName>
</protein>
<proteinExistence type="predicted"/>
<dbReference type="OrthoDB" id="2039553at2"/>
<feature type="transmembrane region" description="Helical" evidence="1">
    <location>
        <begin position="7"/>
        <end position="30"/>
    </location>
</feature>
<accession>A0A4Q0I8L4</accession>
<gene>
    <name evidence="2" type="ORF">EFD62_02085</name>
</gene>
<keyword evidence="1" id="KW-1133">Transmembrane helix</keyword>
<keyword evidence="3" id="KW-1185">Reference proteome</keyword>
<comment type="caution">
    <text evidence="2">The sequence shown here is derived from an EMBL/GenBank/DDBJ whole genome shotgun (WGS) entry which is preliminary data.</text>
</comment>
<feature type="transmembrane region" description="Helical" evidence="1">
    <location>
        <begin position="50"/>
        <end position="73"/>
    </location>
</feature>
<evidence type="ECO:0000313" key="3">
    <source>
        <dbReference type="Proteomes" id="UP000289166"/>
    </source>
</evidence>
<dbReference type="AlphaFoldDB" id="A0A4Q0I8L4"/>
<evidence type="ECO:0000256" key="1">
    <source>
        <dbReference type="SAM" id="Phobius"/>
    </source>
</evidence>
<organism evidence="2 3">
    <name type="scientific">Acetivibrio mesophilus</name>
    <dbReference type="NCBI Taxonomy" id="2487273"/>
    <lineage>
        <taxon>Bacteria</taxon>
        <taxon>Bacillati</taxon>
        <taxon>Bacillota</taxon>
        <taxon>Clostridia</taxon>
        <taxon>Eubacteriales</taxon>
        <taxon>Oscillospiraceae</taxon>
        <taxon>Acetivibrio</taxon>
    </lineage>
</organism>
<evidence type="ECO:0000313" key="2">
    <source>
        <dbReference type="EMBL" id="RXE60730.1"/>
    </source>
</evidence>
<reference evidence="3" key="1">
    <citation type="submission" date="2018-11" db="EMBL/GenBank/DDBJ databases">
        <title>Genome sequencing of a novel mesophilic and cellulolytic organism within the genus Hungateiclostridium.</title>
        <authorList>
            <person name="Rettenmaier R."/>
            <person name="Liebl W."/>
            <person name="Zverlov V."/>
        </authorList>
    </citation>
    <scope>NUCLEOTIDE SEQUENCE [LARGE SCALE GENOMIC DNA]</scope>
    <source>
        <strain evidence="3">N2K1</strain>
    </source>
</reference>
<dbReference type="Proteomes" id="UP000289166">
    <property type="component" value="Unassembled WGS sequence"/>
</dbReference>